<protein>
    <recommendedName>
        <fullName evidence="4">Alpha/beta hydrolase</fullName>
    </recommendedName>
</protein>
<evidence type="ECO:0000256" key="1">
    <source>
        <dbReference type="SAM" id="SignalP"/>
    </source>
</evidence>
<feature type="signal peptide" evidence="1">
    <location>
        <begin position="1"/>
        <end position="21"/>
    </location>
</feature>
<accession>A0ABU1APT9</accession>
<dbReference type="RefSeq" id="WP_308986684.1">
    <property type="nucleotide sequence ID" value="NZ_JARXIC010000056.1"/>
</dbReference>
<sequence length="264" mass="29642">MKLIRIFLCSLLALSASVLSADTYGWHAAEARGDEQAVLVLCPGMNGDGAFFLNESPWMDFAEANRLGVIALAFKSKSEKMYGEALEGYYWPEQGSGKALLDAVRTTYGRDLPILIYGFSGGAQFTSRFVEWAPERVIAWAAYSAQFWDSPHEGEINPPGIVACGEEDGARWHPSFSYFYEGRQYDKPWVWVSLPDTGHSRHRDFEQFVRDFFDGVQHASGISAFADVESGELFEKPEDSIQSELLAIFPNDQLIQAWRDVHAF</sequence>
<evidence type="ECO:0008006" key="4">
    <source>
        <dbReference type="Google" id="ProtNLM"/>
    </source>
</evidence>
<organism evidence="2 3">
    <name type="scientific">Thalassobacterium sedimentorum</name>
    <dbReference type="NCBI Taxonomy" id="3041258"/>
    <lineage>
        <taxon>Bacteria</taxon>
        <taxon>Pseudomonadati</taxon>
        <taxon>Verrucomicrobiota</taxon>
        <taxon>Opitutia</taxon>
        <taxon>Puniceicoccales</taxon>
        <taxon>Coraliomargaritaceae</taxon>
        <taxon>Thalassobacterium</taxon>
    </lineage>
</organism>
<name>A0ABU1APT9_9BACT</name>
<evidence type="ECO:0000313" key="2">
    <source>
        <dbReference type="EMBL" id="MDQ8196248.1"/>
    </source>
</evidence>
<dbReference type="EMBL" id="JARXIC010000056">
    <property type="protein sequence ID" value="MDQ8196248.1"/>
    <property type="molecule type" value="Genomic_DNA"/>
</dbReference>
<comment type="caution">
    <text evidence="2">The sequence shown here is derived from an EMBL/GenBank/DDBJ whole genome shotgun (WGS) entry which is preliminary data.</text>
</comment>
<feature type="chain" id="PRO_5045331030" description="Alpha/beta hydrolase" evidence="1">
    <location>
        <begin position="22"/>
        <end position="264"/>
    </location>
</feature>
<dbReference type="InterPro" id="IPR029058">
    <property type="entry name" value="AB_hydrolase_fold"/>
</dbReference>
<reference evidence="2 3" key="1">
    <citation type="submission" date="2023-04" db="EMBL/GenBank/DDBJ databases">
        <title>A novel bacteria isolated from coastal sediment.</title>
        <authorList>
            <person name="Liu X.-J."/>
            <person name="Du Z.-J."/>
        </authorList>
    </citation>
    <scope>NUCLEOTIDE SEQUENCE [LARGE SCALE GENOMIC DNA]</scope>
    <source>
        <strain evidence="2 3">SDUM461004</strain>
    </source>
</reference>
<keyword evidence="3" id="KW-1185">Reference proteome</keyword>
<gene>
    <name evidence="2" type="ORF">QEH59_17570</name>
</gene>
<dbReference type="Gene3D" id="3.40.50.1820">
    <property type="entry name" value="alpha/beta hydrolase"/>
    <property type="match status" value="1"/>
</dbReference>
<evidence type="ECO:0000313" key="3">
    <source>
        <dbReference type="Proteomes" id="UP001243717"/>
    </source>
</evidence>
<dbReference type="Proteomes" id="UP001243717">
    <property type="component" value="Unassembled WGS sequence"/>
</dbReference>
<keyword evidence="1" id="KW-0732">Signal</keyword>
<proteinExistence type="predicted"/>
<dbReference type="SUPFAM" id="SSF53474">
    <property type="entry name" value="alpha/beta-Hydrolases"/>
    <property type="match status" value="1"/>
</dbReference>